<evidence type="ECO:0000259" key="17">
    <source>
        <dbReference type="SMART" id="SM00936"/>
    </source>
</evidence>
<comment type="function">
    <text evidence="1">Removes C-terminal D-alanyl residues from sugar-peptide cell wall precursors.</text>
</comment>
<organism evidence="19 21">
    <name type="scientific">Anaerotignum propionicum DSM 1682</name>
    <dbReference type="NCBI Taxonomy" id="991789"/>
    <lineage>
        <taxon>Bacteria</taxon>
        <taxon>Bacillati</taxon>
        <taxon>Bacillota</taxon>
        <taxon>Clostridia</taxon>
        <taxon>Lachnospirales</taxon>
        <taxon>Anaerotignaceae</taxon>
        <taxon>Anaerotignum</taxon>
    </lineage>
</organism>
<keyword evidence="10" id="KW-0573">Peptidoglycan synthesis</keyword>
<keyword evidence="11" id="KW-0961">Cell wall biogenesis/degradation</keyword>
<name>A0A0X8VAM0_ANAPI</name>
<dbReference type="InterPro" id="IPR001967">
    <property type="entry name" value="Peptidase_S11_N"/>
</dbReference>
<dbReference type="EMBL" id="CP014223">
    <property type="protein sequence ID" value="AMJ42092.1"/>
    <property type="molecule type" value="Genomic_DNA"/>
</dbReference>
<dbReference type="EC" id="3.4.16.4" evidence="4"/>
<accession>A0A0X8VAM0</accession>
<feature type="active site" description="Acyl-ester intermediate" evidence="13">
    <location>
        <position position="56"/>
    </location>
</feature>
<proteinExistence type="inferred from homology"/>
<evidence type="ECO:0000256" key="6">
    <source>
        <dbReference type="ARBA" id="ARBA00022670"/>
    </source>
</evidence>
<keyword evidence="7 16" id="KW-0732">Signal</keyword>
<dbReference type="InterPro" id="IPR018044">
    <property type="entry name" value="Peptidase_S11"/>
</dbReference>
<dbReference type="EMBL" id="FQUA01000003">
    <property type="protein sequence ID" value="SHE51233.1"/>
    <property type="molecule type" value="Genomic_DNA"/>
</dbReference>
<feature type="chain" id="PRO_5044547756" description="serine-type D-Ala-D-Ala carboxypeptidase" evidence="16">
    <location>
        <begin position="23"/>
        <end position="384"/>
    </location>
</feature>
<evidence type="ECO:0000256" key="4">
    <source>
        <dbReference type="ARBA" id="ARBA00012448"/>
    </source>
</evidence>
<dbReference type="Proteomes" id="UP000184204">
    <property type="component" value="Unassembled WGS sequence"/>
</dbReference>
<evidence type="ECO:0000256" key="13">
    <source>
        <dbReference type="PIRSR" id="PIRSR618044-1"/>
    </source>
</evidence>
<dbReference type="GO" id="GO:0006508">
    <property type="term" value="P:proteolysis"/>
    <property type="evidence" value="ECO:0007669"/>
    <property type="project" value="UniProtKB-KW"/>
</dbReference>
<reference evidence="21" key="4">
    <citation type="submission" date="2016-11" db="EMBL/GenBank/DDBJ databases">
        <authorList>
            <person name="Jaros S."/>
            <person name="Januszkiewicz K."/>
            <person name="Wedrychowicz H."/>
        </authorList>
    </citation>
    <scope>NUCLEOTIDE SEQUENCE [LARGE SCALE GENOMIC DNA]</scope>
    <source>
        <strain evidence="21">DSM 1682</strain>
    </source>
</reference>
<dbReference type="OrthoDB" id="9791132at2"/>
<gene>
    <name evidence="18" type="primary">dacF_3</name>
    <name evidence="18" type="ORF">CPRO_25440</name>
    <name evidence="19" type="ORF">SAMN02745151_00911</name>
</gene>
<dbReference type="AlphaFoldDB" id="A0A0X8VAM0"/>
<dbReference type="InterPro" id="IPR012338">
    <property type="entry name" value="Beta-lactam/transpept-like"/>
</dbReference>
<feature type="domain" description="Peptidase S11 D-Ala-D-Ala carboxypeptidase A C-terminal" evidence="17">
    <location>
        <begin position="276"/>
        <end position="366"/>
    </location>
</feature>
<dbReference type="InterPro" id="IPR015956">
    <property type="entry name" value="Peniciliin-bd_prot_C_sf"/>
</dbReference>
<evidence type="ECO:0000256" key="10">
    <source>
        <dbReference type="ARBA" id="ARBA00022984"/>
    </source>
</evidence>
<comment type="catalytic activity">
    <reaction evidence="12">
        <text>Preferential cleavage: (Ac)2-L-Lys-D-Ala-|-D-Ala. Also transpeptidation of peptidyl-alanyl moieties that are N-acyl substituents of D-alanine.</text>
        <dbReference type="EC" id="3.4.16.4"/>
    </reaction>
</comment>
<comment type="pathway">
    <text evidence="2">Cell wall biogenesis; peptidoglycan biosynthesis.</text>
</comment>
<dbReference type="SUPFAM" id="SSF56601">
    <property type="entry name" value="beta-lactamase/transpeptidase-like"/>
    <property type="match status" value="1"/>
</dbReference>
<evidence type="ECO:0000256" key="16">
    <source>
        <dbReference type="SAM" id="SignalP"/>
    </source>
</evidence>
<evidence type="ECO:0000313" key="20">
    <source>
        <dbReference type="Proteomes" id="UP000068026"/>
    </source>
</evidence>
<feature type="active site" description="Proton acceptor" evidence="13">
    <location>
        <position position="59"/>
    </location>
</feature>
<keyword evidence="8 18" id="KW-0378">Hydrolase</keyword>
<evidence type="ECO:0000256" key="1">
    <source>
        <dbReference type="ARBA" id="ARBA00003217"/>
    </source>
</evidence>
<dbReference type="PANTHER" id="PTHR21581">
    <property type="entry name" value="D-ALANYL-D-ALANINE CARBOXYPEPTIDASE"/>
    <property type="match status" value="1"/>
</dbReference>
<feature type="active site" evidence="13">
    <location>
        <position position="111"/>
    </location>
</feature>
<feature type="binding site" evidence="14">
    <location>
        <position position="222"/>
    </location>
    <ligand>
        <name>substrate</name>
    </ligand>
</feature>
<protein>
    <recommendedName>
        <fullName evidence="4">serine-type D-Ala-D-Ala carboxypeptidase</fullName>
        <ecNumber evidence="4">3.4.16.4</ecNumber>
    </recommendedName>
</protein>
<evidence type="ECO:0000256" key="14">
    <source>
        <dbReference type="PIRSR" id="PIRSR618044-2"/>
    </source>
</evidence>
<evidence type="ECO:0000256" key="9">
    <source>
        <dbReference type="ARBA" id="ARBA00022960"/>
    </source>
</evidence>
<dbReference type="PANTHER" id="PTHR21581:SF33">
    <property type="entry name" value="D-ALANYL-D-ALANINE CARBOXYPEPTIDASE DACB"/>
    <property type="match status" value="1"/>
</dbReference>
<dbReference type="GO" id="GO:0071555">
    <property type="term" value="P:cell wall organization"/>
    <property type="evidence" value="ECO:0007669"/>
    <property type="project" value="UniProtKB-KW"/>
</dbReference>
<dbReference type="Gene3D" id="3.40.710.10">
    <property type="entry name" value="DD-peptidase/beta-lactamase superfamily"/>
    <property type="match status" value="1"/>
</dbReference>
<dbReference type="Pfam" id="PF07943">
    <property type="entry name" value="PBP5_C"/>
    <property type="match status" value="1"/>
</dbReference>
<dbReference type="PRINTS" id="PR00725">
    <property type="entry name" value="DADACBPTASE1"/>
</dbReference>
<evidence type="ECO:0000313" key="18">
    <source>
        <dbReference type="EMBL" id="AMJ42092.1"/>
    </source>
</evidence>
<dbReference type="Proteomes" id="UP000068026">
    <property type="component" value="Chromosome"/>
</dbReference>
<dbReference type="GO" id="GO:0009002">
    <property type="term" value="F:serine-type D-Ala-D-Ala carboxypeptidase activity"/>
    <property type="evidence" value="ECO:0007669"/>
    <property type="project" value="UniProtKB-EC"/>
</dbReference>
<evidence type="ECO:0000256" key="3">
    <source>
        <dbReference type="ARBA" id="ARBA00007164"/>
    </source>
</evidence>
<dbReference type="SUPFAM" id="SSF69189">
    <property type="entry name" value="Penicillin-binding protein associated domain"/>
    <property type="match status" value="1"/>
</dbReference>
<reference evidence="19" key="3">
    <citation type="submission" date="2016-11" db="EMBL/GenBank/DDBJ databases">
        <authorList>
            <person name="Varghese N."/>
            <person name="Submissions S."/>
        </authorList>
    </citation>
    <scope>NUCLEOTIDE SEQUENCE</scope>
    <source>
        <strain evidence="19">DSM 1682</strain>
    </source>
</reference>
<reference evidence="20" key="2">
    <citation type="submission" date="2016-01" db="EMBL/GenBank/DDBJ databases">
        <authorList>
            <person name="Poehlein A."/>
            <person name="Schlien K."/>
            <person name="Gottschalk G."/>
            <person name="Buckel W."/>
            <person name="Daniel R."/>
        </authorList>
    </citation>
    <scope>NUCLEOTIDE SEQUENCE [LARGE SCALE GENOMIC DNA]</scope>
    <source>
        <strain evidence="20">X2</strain>
    </source>
</reference>
<dbReference type="InterPro" id="IPR012907">
    <property type="entry name" value="Peptidase_S11_C"/>
</dbReference>
<evidence type="ECO:0000256" key="15">
    <source>
        <dbReference type="RuleBase" id="RU004016"/>
    </source>
</evidence>
<comment type="similarity">
    <text evidence="3 15">Belongs to the peptidase S11 family.</text>
</comment>
<evidence type="ECO:0000256" key="5">
    <source>
        <dbReference type="ARBA" id="ARBA00022645"/>
    </source>
</evidence>
<keyword evidence="20" id="KW-1185">Reference proteome</keyword>
<dbReference type="RefSeq" id="WP_066052355.1">
    <property type="nucleotide sequence ID" value="NZ_CP014223.1"/>
</dbReference>
<dbReference type="SMART" id="SM00936">
    <property type="entry name" value="PBP5_C"/>
    <property type="match status" value="1"/>
</dbReference>
<keyword evidence="9" id="KW-0133">Cell shape</keyword>
<dbReference type="GO" id="GO:0008360">
    <property type="term" value="P:regulation of cell shape"/>
    <property type="evidence" value="ECO:0007669"/>
    <property type="project" value="UniProtKB-KW"/>
</dbReference>
<keyword evidence="6" id="KW-0645">Protease</keyword>
<evidence type="ECO:0000256" key="8">
    <source>
        <dbReference type="ARBA" id="ARBA00022801"/>
    </source>
</evidence>
<dbReference type="Gene3D" id="2.60.410.10">
    <property type="entry name" value="D-Ala-D-Ala carboxypeptidase, C-terminal domain"/>
    <property type="match status" value="1"/>
</dbReference>
<evidence type="ECO:0000256" key="7">
    <source>
        <dbReference type="ARBA" id="ARBA00022729"/>
    </source>
</evidence>
<feature type="signal peptide" evidence="16">
    <location>
        <begin position="1"/>
        <end position="22"/>
    </location>
</feature>
<dbReference type="KEGG" id="cpro:CPRO_25440"/>
<keyword evidence="5 19" id="KW-0121">Carboxypeptidase</keyword>
<dbReference type="Pfam" id="PF00768">
    <property type="entry name" value="Peptidase_S11"/>
    <property type="match status" value="1"/>
</dbReference>
<reference evidence="18 20" key="1">
    <citation type="journal article" date="2016" name="Genome Announc.">
        <title>Complete Genome Sequence of the Amino Acid-Fermenting Clostridium propionicum X2 (DSM 1682).</title>
        <authorList>
            <person name="Poehlein A."/>
            <person name="Schlien K."/>
            <person name="Chowdhury N.P."/>
            <person name="Gottschalk G."/>
            <person name="Buckel W."/>
            <person name="Daniel R."/>
        </authorList>
    </citation>
    <scope>NUCLEOTIDE SEQUENCE [LARGE SCALE GENOMIC DNA]</scope>
    <source>
        <strain evidence="18 20">X2</strain>
    </source>
</reference>
<evidence type="ECO:0000313" key="21">
    <source>
        <dbReference type="Proteomes" id="UP000184204"/>
    </source>
</evidence>
<dbReference type="InterPro" id="IPR037167">
    <property type="entry name" value="Peptidase_S11_C_sf"/>
</dbReference>
<evidence type="ECO:0000256" key="2">
    <source>
        <dbReference type="ARBA" id="ARBA00004752"/>
    </source>
</evidence>
<evidence type="ECO:0000256" key="12">
    <source>
        <dbReference type="ARBA" id="ARBA00034000"/>
    </source>
</evidence>
<evidence type="ECO:0000256" key="11">
    <source>
        <dbReference type="ARBA" id="ARBA00023316"/>
    </source>
</evidence>
<evidence type="ECO:0000313" key="19">
    <source>
        <dbReference type="EMBL" id="SHE51233.1"/>
    </source>
</evidence>
<dbReference type="GO" id="GO:0009252">
    <property type="term" value="P:peptidoglycan biosynthetic process"/>
    <property type="evidence" value="ECO:0007669"/>
    <property type="project" value="UniProtKB-UniPathway"/>
</dbReference>
<sequence length="384" mass="41421">MHMRRAGILVLLLFLCCSIAYGAEPSVGAQGAALVDGNTGRLLWGKNAEEPLAMASTTKIMTAILVLENANLDDVVTVSKKAANQPEVHMDLKAGEQWKVGDLLSVMMMRSYNDTAVALAEHVSGSVEEFCQLMTKKAAEIGAEDTVFGSPNGLDSQIPFAKHHSTAKDMALIGAYALKNEKFCSVIAQPSITIKEVTGKRQCEVTNADRFLKEYKGAMGVKTGYTNKAGHCFVGAAEQNGVRLVSTVLGSGWGSGGKEKKWSDTKAIMNYGFDTFFPFEAAKKGQVCGKVAMLHSKVGEVNAVLQDGYQGLFSKEEQNAIQLIISLPESIEAPVQAGQQLGNAQIKLKDEVLAEIPILADQTAPAYTLADWLSYLSQSWITWF</sequence>